<dbReference type="InterPro" id="IPR036034">
    <property type="entry name" value="PDZ_sf"/>
</dbReference>
<name>A0A7E4VJH9_PANRE</name>
<dbReference type="PROSITE" id="PS50106">
    <property type="entry name" value="PDZ"/>
    <property type="match status" value="1"/>
</dbReference>
<feature type="domain" description="PDZ" evidence="2">
    <location>
        <begin position="139"/>
        <end position="220"/>
    </location>
</feature>
<feature type="region of interest" description="Disordered" evidence="1">
    <location>
        <begin position="1"/>
        <end position="25"/>
    </location>
</feature>
<reference evidence="4" key="2">
    <citation type="submission" date="2020-10" db="UniProtKB">
        <authorList>
            <consortium name="WormBaseParasite"/>
        </authorList>
    </citation>
    <scope>IDENTIFICATION</scope>
</reference>
<dbReference type="SMART" id="SM00228">
    <property type="entry name" value="PDZ"/>
    <property type="match status" value="2"/>
</dbReference>
<evidence type="ECO:0000259" key="2">
    <source>
        <dbReference type="PROSITE" id="PS50106"/>
    </source>
</evidence>
<proteinExistence type="predicted"/>
<reference evidence="3" key="1">
    <citation type="journal article" date="2013" name="Genetics">
        <title>The draft genome and transcriptome of Panagrellus redivivus are shaped by the harsh demands of a free-living lifestyle.</title>
        <authorList>
            <person name="Srinivasan J."/>
            <person name="Dillman A.R."/>
            <person name="Macchietto M.G."/>
            <person name="Heikkinen L."/>
            <person name="Lakso M."/>
            <person name="Fracchia K.M."/>
            <person name="Antoshechkin I."/>
            <person name="Mortazavi A."/>
            <person name="Wong G."/>
            <person name="Sternberg P.W."/>
        </authorList>
    </citation>
    <scope>NUCLEOTIDE SEQUENCE [LARGE SCALE GENOMIC DNA]</scope>
    <source>
        <strain evidence="3">MT8872</strain>
    </source>
</reference>
<dbReference type="InterPro" id="IPR001478">
    <property type="entry name" value="PDZ"/>
</dbReference>
<dbReference type="Gene3D" id="2.30.42.10">
    <property type="match status" value="2"/>
</dbReference>
<dbReference type="SUPFAM" id="SSF50156">
    <property type="entry name" value="PDZ domain-like"/>
    <property type="match status" value="2"/>
</dbReference>
<accession>A0A7E4VJH9</accession>
<dbReference type="PANTHER" id="PTHR31327:SF3">
    <property type="entry name" value="PDZ DOMAIN-CONTAINING PROTEIN"/>
    <property type="match status" value="1"/>
</dbReference>
<organism evidence="3 4">
    <name type="scientific">Panagrellus redivivus</name>
    <name type="common">Microworm</name>
    <dbReference type="NCBI Taxonomy" id="6233"/>
    <lineage>
        <taxon>Eukaryota</taxon>
        <taxon>Metazoa</taxon>
        <taxon>Ecdysozoa</taxon>
        <taxon>Nematoda</taxon>
        <taxon>Chromadorea</taxon>
        <taxon>Rhabditida</taxon>
        <taxon>Tylenchina</taxon>
        <taxon>Panagrolaimomorpha</taxon>
        <taxon>Panagrolaimoidea</taxon>
        <taxon>Panagrolaimidae</taxon>
        <taxon>Panagrellus</taxon>
    </lineage>
</organism>
<dbReference type="InterPro" id="IPR040264">
    <property type="entry name" value="T15H9.4-like"/>
</dbReference>
<keyword evidence="3" id="KW-1185">Reference proteome</keyword>
<evidence type="ECO:0000313" key="3">
    <source>
        <dbReference type="Proteomes" id="UP000492821"/>
    </source>
</evidence>
<evidence type="ECO:0000256" key="1">
    <source>
        <dbReference type="SAM" id="MobiDB-lite"/>
    </source>
</evidence>
<dbReference type="PANTHER" id="PTHR31327">
    <property type="entry name" value="SPERM MEIOSIS PDZ DOMAIN CONTAINING PROTEINS-RELATED"/>
    <property type="match status" value="1"/>
</dbReference>
<evidence type="ECO:0000313" key="4">
    <source>
        <dbReference type="WBParaSite" id="Pan_g21551.t1"/>
    </source>
</evidence>
<dbReference type="WBParaSite" id="Pan_g21551.t1">
    <property type="protein sequence ID" value="Pan_g21551.t1"/>
    <property type="gene ID" value="Pan_g21551"/>
</dbReference>
<protein>
    <submittedName>
        <fullName evidence="4">PDZ domain-containing protein</fullName>
    </submittedName>
</protein>
<dbReference type="AlphaFoldDB" id="A0A7E4VJH9"/>
<sequence>MADEDAAPMTSPETQEKPKFEGPTTLEGTLVVKKPLGVRIHKSTLRVTHVEANAAAQGEVFIGDKITAIDGKAIAEINELNKRLKEPTQTVAVRFEHGSYSFCRHLGTTVEMLQLDKEVVKATGRAIDVIKVCLNLKFLIEIDDQKEDILAMSVQYDARERVQVASCEPGGLAAIHLRPGDIIRDVNDRPIASKEMLQFYILEGITENNGQVRLTVERAAGGDDAYRDQIEMSADVVDIAQKQIALFRTATSKSKMKSVYRGPVAGADPAKKGNVKFTADAPTELLIQSDHDPSSLKSCKSANK</sequence>
<dbReference type="Proteomes" id="UP000492821">
    <property type="component" value="Unassembled WGS sequence"/>
</dbReference>